<protein>
    <submittedName>
        <fullName evidence="1">Uncharacterized protein</fullName>
    </submittedName>
</protein>
<reference evidence="1" key="1">
    <citation type="submission" date="2020-09" db="EMBL/GenBank/DDBJ databases">
        <title>A novel bacterium of genus Bacillus, isolated from South China Sea.</title>
        <authorList>
            <person name="Huang H."/>
            <person name="Mo K."/>
            <person name="Hu Y."/>
        </authorList>
    </citation>
    <scope>NUCLEOTIDE SEQUENCE</scope>
    <source>
        <strain evidence="1">IB182487</strain>
    </source>
</reference>
<organism evidence="1 2">
    <name type="scientific">Metabacillus arenae</name>
    <dbReference type="NCBI Taxonomy" id="2771434"/>
    <lineage>
        <taxon>Bacteria</taxon>
        <taxon>Bacillati</taxon>
        <taxon>Bacillota</taxon>
        <taxon>Bacilli</taxon>
        <taxon>Bacillales</taxon>
        <taxon>Bacillaceae</taxon>
        <taxon>Metabacillus</taxon>
    </lineage>
</organism>
<evidence type="ECO:0000313" key="2">
    <source>
        <dbReference type="Proteomes" id="UP000626844"/>
    </source>
</evidence>
<proteinExistence type="predicted"/>
<comment type="caution">
    <text evidence="1">The sequence shown here is derived from an EMBL/GenBank/DDBJ whole genome shotgun (WGS) entry which is preliminary data.</text>
</comment>
<evidence type="ECO:0000313" key="1">
    <source>
        <dbReference type="EMBL" id="MBD1383458.1"/>
    </source>
</evidence>
<accession>A0A926NMP3</accession>
<dbReference type="EMBL" id="JACXAI010000057">
    <property type="protein sequence ID" value="MBD1383458.1"/>
    <property type="molecule type" value="Genomic_DNA"/>
</dbReference>
<gene>
    <name evidence="1" type="ORF">IC621_25080</name>
</gene>
<name>A0A926NMP3_9BACI</name>
<keyword evidence="2" id="KW-1185">Reference proteome</keyword>
<sequence>MTMRNGIARIKELRMNKSPVLMPAHCCVGLEGLDWNWASTASLNSLIL</sequence>
<dbReference type="Proteomes" id="UP000626844">
    <property type="component" value="Unassembled WGS sequence"/>
</dbReference>
<dbReference type="AlphaFoldDB" id="A0A926NMP3"/>
<dbReference type="RefSeq" id="WP_191162650.1">
    <property type="nucleotide sequence ID" value="NZ_JACXAI010000057.1"/>
</dbReference>